<keyword evidence="7" id="KW-0472">Membrane</keyword>
<evidence type="ECO:0000256" key="2">
    <source>
        <dbReference type="ARBA" id="ARBA00022506"/>
    </source>
</evidence>
<dbReference type="Gene3D" id="2.170.40.20">
    <property type="entry name" value="Human immunodeficiency virus 1, Gp160, envelope glycoprotein"/>
    <property type="match status" value="1"/>
</dbReference>
<dbReference type="InterPro" id="IPR036377">
    <property type="entry name" value="Gp120_core_sf"/>
</dbReference>
<accession>H9C828</accession>
<keyword evidence="5" id="KW-1161">Viral attachment to host cell</keyword>
<keyword evidence="2" id="KW-1168">Fusion of virus membrane with host membrane</keyword>
<dbReference type="Pfam" id="PF00516">
    <property type="entry name" value="GP120"/>
    <property type="match status" value="1"/>
</dbReference>
<comment type="subcellular location">
    <subcellularLocation>
        <location evidence="1">Virion membrane</location>
    </subcellularLocation>
</comment>
<reference evidence="12" key="1">
    <citation type="journal article" date="2012" name="AIDS Res. Hum. Retroviruses">
        <title>Sequence Insertions in the HIV Type 1 Subtype C Viral Promoter Predominantly Generate an Additional NF-?B Binding Site.</title>
        <authorList>
            <person name="Bachu M."/>
            <person name="Mukthey A.B."/>
            <person name="Murali R.V."/>
            <person name="Cheedarla N."/>
            <person name="Mahadevan A."/>
            <person name="Shankar S.K."/>
            <person name="Satish K.S."/>
            <person name="Kundu T.K."/>
            <person name="Ranga U."/>
        </authorList>
    </citation>
    <scope>NUCLEOTIDE SEQUENCE</scope>
    <source>
        <strain evidence="12">HY6</strain>
    </source>
</reference>
<keyword evidence="9" id="KW-0325">Glycoprotein</keyword>
<dbReference type="GO" id="GO:0019062">
    <property type="term" value="P:virion attachment to host cell"/>
    <property type="evidence" value="ECO:0007669"/>
    <property type="project" value="UniProtKB-KW"/>
</dbReference>
<organismHost>
    <name type="scientific">Homo sapiens</name>
    <name type="common">Human</name>
    <dbReference type="NCBI Taxonomy" id="9606"/>
</organismHost>
<keyword evidence="3" id="KW-0945">Host-virus interaction</keyword>
<dbReference type="GO" id="GO:0019031">
    <property type="term" value="C:viral envelope"/>
    <property type="evidence" value="ECO:0007669"/>
    <property type="project" value="UniProtKB-KW"/>
</dbReference>
<gene>
    <name evidence="12" type="primary">env</name>
</gene>
<dbReference type="SUPFAM" id="SSF56502">
    <property type="entry name" value="gp120 core"/>
    <property type="match status" value="1"/>
</dbReference>
<dbReference type="GO" id="GO:0055036">
    <property type="term" value="C:virion membrane"/>
    <property type="evidence" value="ECO:0007669"/>
    <property type="project" value="UniProtKB-SubCell"/>
</dbReference>
<dbReference type="GO" id="GO:0046718">
    <property type="term" value="P:symbiont entry into host cell"/>
    <property type="evidence" value="ECO:0007669"/>
    <property type="project" value="UniProtKB-KW"/>
</dbReference>
<feature type="non-terminal residue" evidence="12">
    <location>
        <position position="201"/>
    </location>
</feature>
<evidence type="ECO:0000256" key="9">
    <source>
        <dbReference type="ARBA" id="ARBA00023180"/>
    </source>
</evidence>
<keyword evidence="6" id="KW-0946">Virion</keyword>
<keyword evidence="4" id="KW-1162">Viral penetration into host cytoplasm</keyword>
<keyword evidence="12" id="KW-0261">Viral envelope protein</keyword>
<evidence type="ECO:0000256" key="8">
    <source>
        <dbReference type="ARBA" id="ARBA00023157"/>
    </source>
</evidence>
<proteinExistence type="predicted"/>
<name>H9C828_HV1</name>
<keyword evidence="10" id="KW-1160">Virus entry into host cell</keyword>
<evidence type="ECO:0000256" key="10">
    <source>
        <dbReference type="ARBA" id="ARBA00023296"/>
    </source>
</evidence>
<feature type="domain" description="Human immunodeficiency virus 1 envelope glycoprotein Gp120" evidence="11">
    <location>
        <begin position="2"/>
        <end position="195"/>
    </location>
</feature>
<keyword evidence="8" id="KW-1015">Disulfide bond</keyword>
<evidence type="ECO:0000256" key="1">
    <source>
        <dbReference type="ARBA" id="ARBA00004182"/>
    </source>
</evidence>
<evidence type="ECO:0000256" key="7">
    <source>
        <dbReference type="ARBA" id="ARBA00023136"/>
    </source>
</evidence>
<evidence type="ECO:0000256" key="6">
    <source>
        <dbReference type="ARBA" id="ARBA00022844"/>
    </source>
</evidence>
<evidence type="ECO:0000259" key="11">
    <source>
        <dbReference type="Pfam" id="PF00516"/>
    </source>
</evidence>
<evidence type="ECO:0000256" key="3">
    <source>
        <dbReference type="ARBA" id="ARBA00022581"/>
    </source>
</evidence>
<dbReference type="InterPro" id="IPR000777">
    <property type="entry name" value="HIV1_Gp120"/>
</dbReference>
<dbReference type="EMBL" id="JQ250638">
    <property type="protein sequence ID" value="AFE85991.1"/>
    <property type="molecule type" value="Genomic_DNA"/>
</dbReference>
<evidence type="ECO:0000256" key="5">
    <source>
        <dbReference type="ARBA" id="ARBA00022804"/>
    </source>
</evidence>
<organism evidence="12">
    <name type="scientific">Human immunodeficiency virus type 1</name>
    <name type="common">HIV-1</name>
    <dbReference type="NCBI Taxonomy" id="11676"/>
    <lineage>
        <taxon>Viruses</taxon>
        <taxon>Riboviria</taxon>
        <taxon>Pararnavirae</taxon>
        <taxon>Artverviricota</taxon>
        <taxon>Revtraviricetes</taxon>
        <taxon>Ortervirales</taxon>
        <taxon>Retroviridae</taxon>
        <taxon>Orthoretrovirinae</taxon>
        <taxon>Lentivirus</taxon>
        <taxon>Lentivirus humimdef1</taxon>
    </lineage>
</organism>
<sequence>AQAIWVRLNECVDITCTRPNYNTRKILGIGPGQTFYATGNITGEIDQADCIINGRKWNKLLHNVGKKLKEHFCSKIINFALPSGERQEFTTHSFSCRGEYFFCCTPGLLVRTSMVHGAIINCVSSGLRYHNITCPCKIKQIINMWQDVGRLSGRDPPARNMRCVSSITCLRLLNDGGEDGDRDEIETCRPEGGNIWVMGHG</sequence>
<evidence type="ECO:0000313" key="12">
    <source>
        <dbReference type="EMBL" id="AFE85991.1"/>
    </source>
</evidence>
<protein>
    <submittedName>
        <fullName evidence="12">Envelope glycoprotein</fullName>
    </submittedName>
</protein>
<dbReference type="GO" id="GO:0039663">
    <property type="term" value="P:membrane fusion involved in viral entry into host cell"/>
    <property type="evidence" value="ECO:0007669"/>
    <property type="project" value="UniProtKB-KW"/>
</dbReference>
<feature type="non-terminal residue" evidence="12">
    <location>
        <position position="1"/>
    </location>
</feature>
<evidence type="ECO:0000256" key="4">
    <source>
        <dbReference type="ARBA" id="ARBA00022595"/>
    </source>
</evidence>